<sequence length="331" mass="36996">MKREAKRSRKRQAKMATLIATKLGRDPAPIAVDLPDRDLITDLDRLCLRSKRAEARGYRLANERLVQEQVALLKQLRNQVDRCLYARERDDTPTVHCDRNQIVDELAAIETEFGGIEIDFRSQTVSAVTPEIELDGVCLGRFRICLEVRYLGESRPYRVIALDPECSRDCDETTHPHVQSEALCEGEGAEPIKHALLEGRLSDCFVLIRQVLETYNPDSAYTQLSDWFGVECHDCGSTVDRDDCNSCDRCDAKTCEDCSTSCADCDRTVCGNCSESCESCGQRFCDACLSECRECGETNCDDCLTKGICDDCTEMESDETETTTAAEVASV</sequence>
<proteinExistence type="predicted"/>
<dbReference type="EMBL" id="JASZZN010000019">
    <property type="protein sequence ID" value="MDM4018160.1"/>
    <property type="molecule type" value="Genomic_DNA"/>
</dbReference>
<protein>
    <submittedName>
        <fullName evidence="1">Uncharacterized protein</fullName>
    </submittedName>
</protein>
<evidence type="ECO:0000313" key="2">
    <source>
        <dbReference type="Proteomes" id="UP001239462"/>
    </source>
</evidence>
<accession>A0ABT7PNS6</accession>
<name>A0ABT7PNS6_9BACT</name>
<dbReference type="Proteomes" id="UP001239462">
    <property type="component" value="Unassembled WGS sequence"/>
</dbReference>
<reference evidence="1 2" key="1">
    <citation type="submission" date="2023-06" db="EMBL/GenBank/DDBJ databases">
        <title>Roseiconus lacunae JC819 isolated from Gulf of Mannar region, Tamil Nadu.</title>
        <authorList>
            <person name="Pk S."/>
            <person name="Ch S."/>
            <person name="Ch V.R."/>
        </authorList>
    </citation>
    <scope>NUCLEOTIDE SEQUENCE [LARGE SCALE GENOMIC DNA]</scope>
    <source>
        <strain evidence="1 2">JC819</strain>
    </source>
</reference>
<evidence type="ECO:0000313" key="1">
    <source>
        <dbReference type="EMBL" id="MDM4018160.1"/>
    </source>
</evidence>
<organism evidence="1 2">
    <name type="scientific">Roseiconus lacunae</name>
    <dbReference type="NCBI Taxonomy" id="2605694"/>
    <lineage>
        <taxon>Bacteria</taxon>
        <taxon>Pseudomonadati</taxon>
        <taxon>Planctomycetota</taxon>
        <taxon>Planctomycetia</taxon>
        <taxon>Pirellulales</taxon>
        <taxon>Pirellulaceae</taxon>
        <taxon>Roseiconus</taxon>
    </lineage>
</organism>
<comment type="caution">
    <text evidence="1">The sequence shown here is derived from an EMBL/GenBank/DDBJ whole genome shotgun (WGS) entry which is preliminary data.</text>
</comment>
<dbReference type="RefSeq" id="WP_289165828.1">
    <property type="nucleotide sequence ID" value="NZ_JASZZN010000019.1"/>
</dbReference>
<keyword evidence="2" id="KW-1185">Reference proteome</keyword>
<gene>
    <name evidence="1" type="ORF">QTN89_22110</name>
</gene>